<dbReference type="GO" id="GO:0015038">
    <property type="term" value="F:glutathione disulfide oxidoreductase activity"/>
    <property type="evidence" value="ECO:0007669"/>
    <property type="project" value="TreeGrafter"/>
</dbReference>
<protein>
    <submittedName>
        <fullName evidence="4">Glutaredoxin 3</fullName>
    </submittedName>
</protein>
<dbReference type="OrthoDB" id="9814618at2"/>
<dbReference type="CDD" id="cd02066">
    <property type="entry name" value="GRX_family"/>
    <property type="match status" value="1"/>
</dbReference>
<dbReference type="PANTHER" id="PTHR45694">
    <property type="entry name" value="GLUTAREDOXIN 2"/>
    <property type="match status" value="1"/>
</dbReference>
<reference evidence="4 5" key="1">
    <citation type="submission" date="2018-03" db="EMBL/GenBank/DDBJ databases">
        <title>Draft Genome Sequences of the Obligatory Marine Myxobacteria Enhygromyxa salina SWB005.</title>
        <authorList>
            <person name="Poehlein A."/>
            <person name="Moghaddam J.A."/>
            <person name="Harms H."/>
            <person name="Alanjari M."/>
            <person name="Koenig G.M."/>
            <person name="Daniel R."/>
            <person name="Schaeberle T.F."/>
        </authorList>
    </citation>
    <scope>NUCLEOTIDE SEQUENCE [LARGE SCALE GENOMIC DNA]</scope>
    <source>
        <strain evidence="4 5">SWB005</strain>
    </source>
</reference>
<dbReference type="GO" id="GO:0034599">
    <property type="term" value="P:cellular response to oxidative stress"/>
    <property type="evidence" value="ECO:0007669"/>
    <property type="project" value="TreeGrafter"/>
</dbReference>
<dbReference type="PANTHER" id="PTHR45694:SF18">
    <property type="entry name" value="GLUTAREDOXIN-1-RELATED"/>
    <property type="match status" value="1"/>
</dbReference>
<keyword evidence="5" id="KW-1185">Reference proteome</keyword>
<dbReference type="InterPro" id="IPR014025">
    <property type="entry name" value="Glutaredoxin_subgr"/>
</dbReference>
<evidence type="ECO:0000259" key="3">
    <source>
        <dbReference type="Pfam" id="PF00462"/>
    </source>
</evidence>
<dbReference type="SUPFAM" id="SSF52833">
    <property type="entry name" value="Thioredoxin-like"/>
    <property type="match status" value="2"/>
</dbReference>
<dbReference type="Pfam" id="PF00462">
    <property type="entry name" value="Glutaredoxin"/>
    <property type="match status" value="1"/>
</dbReference>
<accession>A0A2S9XGR8</accession>
<dbReference type="PROSITE" id="PS51354">
    <property type="entry name" value="GLUTAREDOXIN_2"/>
    <property type="match status" value="1"/>
</dbReference>
<dbReference type="Gene3D" id="3.40.30.10">
    <property type="entry name" value="Glutaredoxin"/>
    <property type="match status" value="2"/>
</dbReference>
<comment type="caution">
    <text evidence="4">The sequence shown here is derived from an EMBL/GenBank/DDBJ whole genome shotgun (WGS) entry which is preliminary data.</text>
</comment>
<evidence type="ECO:0000313" key="4">
    <source>
        <dbReference type="EMBL" id="PRP92074.1"/>
    </source>
</evidence>
<feature type="domain" description="Glutaredoxin" evidence="3">
    <location>
        <begin position="19"/>
        <end position="78"/>
    </location>
</feature>
<evidence type="ECO:0000256" key="2">
    <source>
        <dbReference type="SAM" id="MobiDB-lite"/>
    </source>
</evidence>
<dbReference type="AlphaFoldDB" id="A0A2S9XGR8"/>
<dbReference type="EMBL" id="PVNK01000225">
    <property type="protein sequence ID" value="PRP92074.1"/>
    <property type="molecule type" value="Genomic_DNA"/>
</dbReference>
<organism evidence="4 5">
    <name type="scientific">Enhygromyxa salina</name>
    <dbReference type="NCBI Taxonomy" id="215803"/>
    <lineage>
        <taxon>Bacteria</taxon>
        <taxon>Pseudomonadati</taxon>
        <taxon>Myxococcota</taxon>
        <taxon>Polyangia</taxon>
        <taxon>Nannocystales</taxon>
        <taxon>Nannocystaceae</taxon>
        <taxon>Enhygromyxa</taxon>
    </lineage>
</organism>
<name>A0A2S9XGR8_9BACT</name>
<dbReference type="CDD" id="cd02980">
    <property type="entry name" value="TRX_Fd_family"/>
    <property type="match status" value="1"/>
</dbReference>
<dbReference type="RefSeq" id="WP_106394403.1">
    <property type="nucleotide sequence ID" value="NZ_PVNK01000225.1"/>
</dbReference>
<dbReference type="InterPro" id="IPR002109">
    <property type="entry name" value="Glutaredoxin"/>
</dbReference>
<evidence type="ECO:0000256" key="1">
    <source>
        <dbReference type="ARBA" id="ARBA00007787"/>
    </source>
</evidence>
<dbReference type="GO" id="GO:0005737">
    <property type="term" value="C:cytoplasm"/>
    <property type="evidence" value="ECO:0007669"/>
    <property type="project" value="TreeGrafter"/>
</dbReference>
<dbReference type="Proteomes" id="UP000237968">
    <property type="component" value="Unassembled WGS sequence"/>
</dbReference>
<dbReference type="InterPro" id="IPR036249">
    <property type="entry name" value="Thioredoxin-like_sf"/>
</dbReference>
<dbReference type="PRINTS" id="PR00160">
    <property type="entry name" value="GLUTAREDOXIN"/>
</dbReference>
<feature type="region of interest" description="Disordered" evidence="2">
    <location>
        <begin position="106"/>
        <end position="137"/>
    </location>
</feature>
<comment type="similarity">
    <text evidence="1">Belongs to the glutaredoxin family.</text>
</comment>
<proteinExistence type="inferred from homology"/>
<gene>
    <name evidence="4" type="ORF">ENSA5_51680</name>
</gene>
<sequence>MTTSRDSTLLGDPDREAQVYGTGACPYTGRARRLLREQGLDHVYIDLDEPQHRRLEALLQTHTGQRTVPWVFVRGRFVGGYDELDQEARLGQLGTSPADRVAVLAPPSETPTRPGREVELGEALAASSGRKRPSRPETHQLVDPMKLMELGLTVEGETEGEPLTLALIEEVAGDEGAPLQLVMAGVALMDELELERESDVCFRVCTGRCQSWGALDRLEHLLSLRQDDRGDGKPSFDIEPVECLDRCDRAPAVVVVTEDGIAGLDAARDEDLSAAVEQLCEG</sequence>
<evidence type="ECO:0000313" key="5">
    <source>
        <dbReference type="Proteomes" id="UP000237968"/>
    </source>
</evidence>